<gene>
    <name evidence="1" type="ORF">SAMN05192568_108911</name>
</gene>
<protein>
    <submittedName>
        <fullName evidence="1">Uncharacterized protein</fullName>
    </submittedName>
</protein>
<dbReference type="Proteomes" id="UP000199048">
    <property type="component" value="Unassembled WGS sequence"/>
</dbReference>
<evidence type="ECO:0000313" key="2">
    <source>
        <dbReference type="Proteomes" id="UP000199048"/>
    </source>
</evidence>
<keyword evidence="2" id="KW-1185">Reference proteome</keyword>
<dbReference type="STRING" id="582667.SAMN05192568_108911"/>
<sequence>MAETSSQDERMARDLAAITRRRIFANARALAGRSYRGVPNWAFAKELFGVGSTYAWALCVEMEIDGDAYTATGWPTTPAPPSTAPDKTGA</sequence>
<dbReference type="EMBL" id="FOTK01000089">
    <property type="protein sequence ID" value="SFM97111.1"/>
    <property type="molecule type" value="Genomic_DNA"/>
</dbReference>
<name>A0A1I4V7H1_9HYPH</name>
<dbReference type="AlphaFoldDB" id="A0A1I4V7H1"/>
<accession>A0A1I4V7H1</accession>
<dbReference type="RefSeq" id="WP_092047376.1">
    <property type="nucleotide sequence ID" value="NZ_FOTK01000089.1"/>
</dbReference>
<evidence type="ECO:0000313" key="1">
    <source>
        <dbReference type="EMBL" id="SFM97111.1"/>
    </source>
</evidence>
<reference evidence="2" key="1">
    <citation type="submission" date="2016-10" db="EMBL/GenBank/DDBJ databases">
        <authorList>
            <person name="Varghese N."/>
            <person name="Submissions S."/>
        </authorList>
    </citation>
    <scope>NUCLEOTIDE SEQUENCE [LARGE SCALE GENOMIC DNA]</scope>
    <source>
        <strain evidence="2">BL36</strain>
    </source>
</reference>
<organism evidence="1 2">
    <name type="scientific">Methylobacterium pseudosasicola</name>
    <dbReference type="NCBI Taxonomy" id="582667"/>
    <lineage>
        <taxon>Bacteria</taxon>
        <taxon>Pseudomonadati</taxon>
        <taxon>Pseudomonadota</taxon>
        <taxon>Alphaproteobacteria</taxon>
        <taxon>Hyphomicrobiales</taxon>
        <taxon>Methylobacteriaceae</taxon>
        <taxon>Methylobacterium</taxon>
    </lineage>
</organism>
<proteinExistence type="predicted"/>